<accession>A0ABV2SER2</accession>
<reference evidence="2 3" key="1">
    <citation type="submission" date="2024-06" db="EMBL/GenBank/DDBJ databases">
        <title>Genomic Encyclopedia of Type Strains, Phase V (KMG-V): Genome sequencing to study the core and pangenomes of soil and plant-associated prokaryotes.</title>
        <authorList>
            <person name="Whitman W."/>
        </authorList>
    </citation>
    <scope>NUCLEOTIDE SEQUENCE [LARGE SCALE GENOMIC DNA]</scope>
    <source>
        <strain evidence="2 3">NE40</strain>
    </source>
</reference>
<evidence type="ECO:0000313" key="2">
    <source>
        <dbReference type="EMBL" id="MET4756240.1"/>
    </source>
</evidence>
<feature type="transmembrane region" description="Helical" evidence="1">
    <location>
        <begin position="220"/>
        <end position="241"/>
    </location>
</feature>
<feature type="transmembrane region" description="Helical" evidence="1">
    <location>
        <begin position="40"/>
        <end position="62"/>
    </location>
</feature>
<comment type="caution">
    <text evidence="2">The sequence shown here is derived from an EMBL/GenBank/DDBJ whole genome shotgun (WGS) entry which is preliminary data.</text>
</comment>
<proteinExistence type="predicted"/>
<name>A0ABV2SER2_9GAMM</name>
<keyword evidence="1" id="KW-0812">Transmembrane</keyword>
<keyword evidence="1" id="KW-1133">Transmembrane helix</keyword>
<sequence>MIKGFSDTLSSGLGAKGKDIKGLLTSCVSLIGKDADIFKLAFRMTLFKTIAMTMCLACVYYFMIAQDYLTGMLLILLTLMAGPVFSFIQMRYKAVGSWMIYDILQGKDTDISSGTRAIKGMGVSLFLYSIIDYMVRSKSSEGSDEDSNAGSSFFTSLLLGVFSEVWDLVKNFSMPAIVIDQSTIRQVPEKLSLIKKNVPGAMVGALGIDLIGSLIGSLSLVLFLPALALGAGVGYLGHSLFPESWLILTDNNEVVVNTLPIFILLFISFVLSSLFTSIVDIVKTSYFTTFYIALTRPDDIQEELRSKVTHYLDYEGKTDNYTFFKKQVPEDEKGYDLNPQTGDDQKIISRLANTFKINIKKGMTKEKIHQALLKKGYSREQLDAALKLYQAHINKRKRKQP</sequence>
<dbReference type="Proteomes" id="UP001549366">
    <property type="component" value="Unassembled WGS sequence"/>
</dbReference>
<keyword evidence="1" id="KW-0472">Membrane</keyword>
<keyword evidence="3" id="KW-1185">Reference proteome</keyword>
<organism evidence="2 3">
    <name type="scientific">Endozoicomonas lisbonensis</name>
    <dbReference type="NCBI Taxonomy" id="3120522"/>
    <lineage>
        <taxon>Bacteria</taxon>
        <taxon>Pseudomonadati</taxon>
        <taxon>Pseudomonadota</taxon>
        <taxon>Gammaproteobacteria</taxon>
        <taxon>Oceanospirillales</taxon>
        <taxon>Endozoicomonadaceae</taxon>
        <taxon>Endozoicomonas</taxon>
    </lineage>
</organism>
<protein>
    <submittedName>
        <fullName evidence="2">Uncharacterized protein</fullName>
    </submittedName>
</protein>
<evidence type="ECO:0000313" key="3">
    <source>
        <dbReference type="Proteomes" id="UP001549366"/>
    </source>
</evidence>
<dbReference type="EMBL" id="JBEWTB010000002">
    <property type="protein sequence ID" value="MET4756240.1"/>
    <property type="molecule type" value="Genomic_DNA"/>
</dbReference>
<feature type="transmembrane region" description="Helical" evidence="1">
    <location>
        <begin position="68"/>
        <end position="88"/>
    </location>
</feature>
<gene>
    <name evidence="2" type="ORF">V5J35_001432</name>
</gene>
<feature type="transmembrane region" description="Helical" evidence="1">
    <location>
        <begin position="261"/>
        <end position="282"/>
    </location>
</feature>
<evidence type="ECO:0000256" key="1">
    <source>
        <dbReference type="SAM" id="Phobius"/>
    </source>
</evidence>
<dbReference type="RefSeq" id="WP_354010592.1">
    <property type="nucleotide sequence ID" value="NZ_JBEWTA010000001.1"/>
</dbReference>